<dbReference type="Gene3D" id="3.60.10.10">
    <property type="entry name" value="Endonuclease/exonuclease/phosphatase"/>
    <property type="match status" value="1"/>
</dbReference>
<dbReference type="Proteomes" id="UP001519460">
    <property type="component" value="Unassembled WGS sequence"/>
</dbReference>
<evidence type="ECO:0000313" key="3">
    <source>
        <dbReference type="Proteomes" id="UP001519460"/>
    </source>
</evidence>
<keyword evidence="3" id="KW-1185">Reference proteome</keyword>
<feature type="signal peptide" evidence="1">
    <location>
        <begin position="1"/>
        <end position="15"/>
    </location>
</feature>
<dbReference type="SUPFAM" id="SSF56219">
    <property type="entry name" value="DNase I-like"/>
    <property type="match status" value="1"/>
</dbReference>
<proteinExistence type="predicted"/>
<comment type="caution">
    <text evidence="2">The sequence shown here is derived from an EMBL/GenBank/DDBJ whole genome shotgun (WGS) entry which is preliminary data.</text>
</comment>
<accession>A0ABD0K6Z8</accession>
<keyword evidence="1" id="KW-0732">Signal</keyword>
<dbReference type="InterPro" id="IPR036691">
    <property type="entry name" value="Endo/exonu/phosph_ase_sf"/>
</dbReference>
<feature type="chain" id="PRO_5044840741" description="Endonuclease/exonuclease/phosphatase domain-containing protein" evidence="1">
    <location>
        <begin position="16"/>
        <end position="373"/>
    </location>
</feature>
<dbReference type="EMBL" id="JACVVK020000239">
    <property type="protein sequence ID" value="KAK7482741.1"/>
    <property type="molecule type" value="Genomic_DNA"/>
</dbReference>
<evidence type="ECO:0000256" key="1">
    <source>
        <dbReference type="SAM" id="SignalP"/>
    </source>
</evidence>
<organism evidence="2 3">
    <name type="scientific">Batillaria attramentaria</name>
    <dbReference type="NCBI Taxonomy" id="370345"/>
    <lineage>
        <taxon>Eukaryota</taxon>
        <taxon>Metazoa</taxon>
        <taxon>Spiralia</taxon>
        <taxon>Lophotrochozoa</taxon>
        <taxon>Mollusca</taxon>
        <taxon>Gastropoda</taxon>
        <taxon>Caenogastropoda</taxon>
        <taxon>Sorbeoconcha</taxon>
        <taxon>Cerithioidea</taxon>
        <taxon>Batillariidae</taxon>
        <taxon>Batillaria</taxon>
    </lineage>
</organism>
<sequence>MLVFLAVFITYGVAAGSLEDACPNGNATLITYNTGLNPTVHGYKERRKTIPAVVSTEATKSEADFLCLQEVWYEEDVNSVLEAIESDFPYHFSAIHHDLGELRDDRRKRAWSTVPCNAWKFTKLMGCLTWNCTWADDQQSCMFLHCGHRLFDLSQECLSCIIVSSSSFTDMMTMCATSGFSSYNRFNGPGLLVASKRPMAVSYTRFDPGYKVVLERGYIKAKVDNMTYVCTHLTGDLRTSYFEASKHSRQRKFKPSTPRYRAHRTCCLVTSIPDQQGDENGSGDVALTGELEDNYRLLEARGYLNPYFNNNGKCTYCDSNPILQGSAYGDLLIDHVLTYNLPSDVSTAERLFDETEEEQLSDHYGTKLGVCLP</sequence>
<protein>
    <recommendedName>
        <fullName evidence="4">Endonuclease/exonuclease/phosphatase domain-containing protein</fullName>
    </recommendedName>
</protein>
<evidence type="ECO:0008006" key="4">
    <source>
        <dbReference type="Google" id="ProtNLM"/>
    </source>
</evidence>
<gene>
    <name evidence="2" type="ORF">BaRGS_00026039</name>
</gene>
<name>A0ABD0K6Z8_9CAEN</name>
<dbReference type="AlphaFoldDB" id="A0ABD0K6Z8"/>
<reference evidence="2 3" key="1">
    <citation type="journal article" date="2023" name="Sci. Data">
        <title>Genome assembly of the Korean intertidal mud-creeper Batillaria attramentaria.</title>
        <authorList>
            <person name="Patra A.K."/>
            <person name="Ho P.T."/>
            <person name="Jun S."/>
            <person name="Lee S.J."/>
            <person name="Kim Y."/>
            <person name="Won Y.J."/>
        </authorList>
    </citation>
    <scope>NUCLEOTIDE SEQUENCE [LARGE SCALE GENOMIC DNA]</scope>
    <source>
        <strain evidence="2">Wonlab-2016</strain>
    </source>
</reference>
<evidence type="ECO:0000313" key="2">
    <source>
        <dbReference type="EMBL" id="KAK7482741.1"/>
    </source>
</evidence>